<dbReference type="PANTHER" id="PTHR47151">
    <property type="entry name" value="LEU/ILE/VAL-BINDING ABC TRANSPORTER SUBUNIT"/>
    <property type="match status" value="1"/>
</dbReference>
<evidence type="ECO:0000256" key="5">
    <source>
        <dbReference type="SAM" id="SignalP"/>
    </source>
</evidence>
<dbReference type="Gene3D" id="3.40.50.2300">
    <property type="match status" value="2"/>
</dbReference>
<gene>
    <name evidence="7" type="ORF">L5014_37240</name>
</gene>
<dbReference type="GO" id="GO:0006865">
    <property type="term" value="P:amino acid transport"/>
    <property type="evidence" value="ECO:0007669"/>
    <property type="project" value="UniProtKB-KW"/>
</dbReference>
<keyword evidence="2" id="KW-0813">Transport</keyword>
<dbReference type="PANTHER" id="PTHR47151:SF2">
    <property type="entry name" value="AMINO ACID BINDING PROTEIN"/>
    <property type="match status" value="1"/>
</dbReference>
<evidence type="ECO:0000313" key="7">
    <source>
        <dbReference type="EMBL" id="MCG5078895.1"/>
    </source>
</evidence>
<proteinExistence type="inferred from homology"/>
<dbReference type="InterPro" id="IPR000709">
    <property type="entry name" value="Leu_Ile_Val-bd"/>
</dbReference>
<dbReference type="EMBL" id="JAKLJA010000079">
    <property type="protein sequence ID" value="MCG5078895.1"/>
    <property type="molecule type" value="Genomic_DNA"/>
</dbReference>
<dbReference type="CDD" id="cd06342">
    <property type="entry name" value="PBP1_ABC_LIVBP-like"/>
    <property type="match status" value="1"/>
</dbReference>
<keyword evidence="8" id="KW-1185">Reference proteome</keyword>
<keyword evidence="3 5" id="KW-0732">Signal</keyword>
<sequence length="373" mass="39135">MISMTKVASVVALGAALIGTAYADDVKIGVAGPLTGPLASQGKDVENGARLAVEQVNAAGIKIKGVPLHLTIDSEDDMADPKSAVTVAQKLVDAGVVGVVGHLTSGTSVPASKIYSDAGIPQISPSATNPVLTRQGFATTFRVIGDDAYVGRVVAQYLTKTAGYKRIAIIDDRSAYGQGLADIVAAELKKDGATVVDRQYVTPNTIDFRSVLTAVKGSEPQAIFYGGVDAQAGPMRKQMAGLSMKVALFGSSIETDNFIKLAGPPSEGTISAQAGQPLDTMPGGKKFVEQFKKFGPVILYAPYAYDAVWAFVHAMQLANSTSPKDFLPAMKKISFEGVTGTIAFDEKGDLRSSSVTLYQVKNGHYVPIQTTRL</sequence>
<evidence type="ECO:0000259" key="6">
    <source>
        <dbReference type="Pfam" id="PF13458"/>
    </source>
</evidence>
<keyword evidence="4" id="KW-0029">Amino-acid transport</keyword>
<feature type="chain" id="PRO_5040988902" evidence="5">
    <location>
        <begin position="24"/>
        <end position="373"/>
    </location>
</feature>
<accession>A0A9X1UNV3</accession>
<evidence type="ECO:0000256" key="4">
    <source>
        <dbReference type="ARBA" id="ARBA00022970"/>
    </source>
</evidence>
<reference evidence="7" key="1">
    <citation type="submission" date="2022-01" db="EMBL/GenBank/DDBJ databases">
        <title>Genome sequence and assembly of Parabukholderia sp. RG36.</title>
        <authorList>
            <person name="Chhetri G."/>
        </authorList>
    </citation>
    <scope>NUCLEOTIDE SEQUENCE</scope>
    <source>
        <strain evidence="7">RG36</strain>
    </source>
</reference>
<evidence type="ECO:0000256" key="3">
    <source>
        <dbReference type="ARBA" id="ARBA00022729"/>
    </source>
</evidence>
<dbReference type="Pfam" id="PF13458">
    <property type="entry name" value="Peripla_BP_6"/>
    <property type="match status" value="1"/>
</dbReference>
<dbReference type="SUPFAM" id="SSF53822">
    <property type="entry name" value="Periplasmic binding protein-like I"/>
    <property type="match status" value="1"/>
</dbReference>
<dbReference type="PRINTS" id="PR00337">
    <property type="entry name" value="LEUILEVALBP"/>
</dbReference>
<evidence type="ECO:0000256" key="1">
    <source>
        <dbReference type="ARBA" id="ARBA00010062"/>
    </source>
</evidence>
<comment type="similarity">
    <text evidence="1">Belongs to the leucine-binding protein family.</text>
</comment>
<comment type="caution">
    <text evidence="7">The sequence shown here is derived from an EMBL/GenBank/DDBJ whole genome shotgun (WGS) entry which is preliminary data.</text>
</comment>
<dbReference type="InterPro" id="IPR028081">
    <property type="entry name" value="Leu-bd"/>
</dbReference>
<evidence type="ECO:0000313" key="8">
    <source>
        <dbReference type="Proteomes" id="UP001139308"/>
    </source>
</evidence>
<feature type="domain" description="Leucine-binding protein" evidence="6">
    <location>
        <begin position="26"/>
        <end position="363"/>
    </location>
</feature>
<dbReference type="RefSeq" id="WP_238468866.1">
    <property type="nucleotide sequence ID" value="NZ_JAKLJA010000079.1"/>
</dbReference>
<dbReference type="AlphaFoldDB" id="A0A9X1UNV3"/>
<feature type="signal peptide" evidence="5">
    <location>
        <begin position="1"/>
        <end position="23"/>
    </location>
</feature>
<name>A0A9X1UNV3_9BURK</name>
<organism evidence="7 8">
    <name type="scientific">Paraburkholderia tagetis</name>
    <dbReference type="NCBI Taxonomy" id="2913261"/>
    <lineage>
        <taxon>Bacteria</taxon>
        <taxon>Pseudomonadati</taxon>
        <taxon>Pseudomonadota</taxon>
        <taxon>Betaproteobacteria</taxon>
        <taxon>Burkholderiales</taxon>
        <taxon>Burkholderiaceae</taxon>
        <taxon>Paraburkholderia</taxon>
    </lineage>
</organism>
<protein>
    <submittedName>
        <fullName evidence="7">Branched-chain amino acid ABC transporter substrate-binding protein</fullName>
    </submittedName>
</protein>
<dbReference type="Proteomes" id="UP001139308">
    <property type="component" value="Unassembled WGS sequence"/>
</dbReference>
<dbReference type="InterPro" id="IPR028082">
    <property type="entry name" value="Peripla_BP_I"/>
</dbReference>
<evidence type="ECO:0000256" key="2">
    <source>
        <dbReference type="ARBA" id="ARBA00022448"/>
    </source>
</evidence>